<gene>
    <name evidence="2" type="ORF">EYF80_009696</name>
</gene>
<organism evidence="2 3">
    <name type="scientific">Liparis tanakae</name>
    <name type="common">Tanaka's snailfish</name>
    <dbReference type="NCBI Taxonomy" id="230148"/>
    <lineage>
        <taxon>Eukaryota</taxon>
        <taxon>Metazoa</taxon>
        <taxon>Chordata</taxon>
        <taxon>Craniata</taxon>
        <taxon>Vertebrata</taxon>
        <taxon>Euteleostomi</taxon>
        <taxon>Actinopterygii</taxon>
        <taxon>Neopterygii</taxon>
        <taxon>Teleostei</taxon>
        <taxon>Neoteleostei</taxon>
        <taxon>Acanthomorphata</taxon>
        <taxon>Eupercaria</taxon>
        <taxon>Perciformes</taxon>
        <taxon>Cottioidei</taxon>
        <taxon>Cottales</taxon>
        <taxon>Liparidae</taxon>
        <taxon>Liparis</taxon>
    </lineage>
</organism>
<dbReference type="AlphaFoldDB" id="A0A4Z2IQ59"/>
<evidence type="ECO:0000256" key="1">
    <source>
        <dbReference type="SAM" id="MobiDB-lite"/>
    </source>
</evidence>
<evidence type="ECO:0000313" key="3">
    <source>
        <dbReference type="Proteomes" id="UP000314294"/>
    </source>
</evidence>
<sequence>MEQSRPITSGRQRHWPPNWSQVSLSAPTSWQAQGIAPLLKKADRDTAELRQNGEAVDGLQGGGEERKICTATRTGPALTLPDSAPVNVHLHRVVGVERLVIVENEDITSQSMDTGGVHRCILGRLVTLVEGQRRSGYRGGQEGLLYGGALALLQDQRGDVVLVCPRSRHVHRDRQSLWQFFLTGIFHDQNVIARRRQTPSQLNADLKHKE</sequence>
<accession>A0A4Z2IQ59</accession>
<protein>
    <submittedName>
        <fullName evidence="2">Uncharacterized protein</fullName>
    </submittedName>
</protein>
<feature type="region of interest" description="Disordered" evidence="1">
    <location>
        <begin position="1"/>
        <end position="23"/>
    </location>
</feature>
<proteinExistence type="predicted"/>
<dbReference type="Proteomes" id="UP000314294">
    <property type="component" value="Unassembled WGS sequence"/>
</dbReference>
<comment type="caution">
    <text evidence="2">The sequence shown here is derived from an EMBL/GenBank/DDBJ whole genome shotgun (WGS) entry which is preliminary data.</text>
</comment>
<dbReference type="EMBL" id="SRLO01000058">
    <property type="protein sequence ID" value="TNN80045.1"/>
    <property type="molecule type" value="Genomic_DNA"/>
</dbReference>
<reference evidence="2 3" key="1">
    <citation type="submission" date="2019-03" db="EMBL/GenBank/DDBJ databases">
        <title>First draft genome of Liparis tanakae, snailfish: a comprehensive survey of snailfish specific genes.</title>
        <authorList>
            <person name="Kim W."/>
            <person name="Song I."/>
            <person name="Jeong J.-H."/>
            <person name="Kim D."/>
            <person name="Kim S."/>
            <person name="Ryu S."/>
            <person name="Song J.Y."/>
            <person name="Lee S.K."/>
        </authorList>
    </citation>
    <scope>NUCLEOTIDE SEQUENCE [LARGE SCALE GENOMIC DNA]</scope>
    <source>
        <tissue evidence="2">Muscle</tissue>
    </source>
</reference>
<name>A0A4Z2IQ59_9TELE</name>
<feature type="compositionally biased region" description="Polar residues" evidence="1">
    <location>
        <begin position="1"/>
        <end position="10"/>
    </location>
</feature>
<evidence type="ECO:0000313" key="2">
    <source>
        <dbReference type="EMBL" id="TNN80045.1"/>
    </source>
</evidence>
<keyword evidence="3" id="KW-1185">Reference proteome</keyword>